<feature type="compositionally biased region" description="Basic and acidic residues" evidence="2">
    <location>
        <begin position="187"/>
        <end position="220"/>
    </location>
</feature>
<organism evidence="3 4">
    <name type="scientific">Cudoniella acicularis</name>
    <dbReference type="NCBI Taxonomy" id="354080"/>
    <lineage>
        <taxon>Eukaryota</taxon>
        <taxon>Fungi</taxon>
        <taxon>Dikarya</taxon>
        <taxon>Ascomycota</taxon>
        <taxon>Pezizomycotina</taxon>
        <taxon>Leotiomycetes</taxon>
        <taxon>Helotiales</taxon>
        <taxon>Tricladiaceae</taxon>
        <taxon>Cudoniella</taxon>
    </lineage>
</organism>
<evidence type="ECO:0000313" key="4">
    <source>
        <dbReference type="Proteomes" id="UP000566819"/>
    </source>
</evidence>
<dbReference type="PANTHER" id="PTHR32470:SF2">
    <property type="entry name" value="NADH DEHYDROGENASE [UBIQUINONE] 1 ALPHA SUBCOMPLEX ASSEMBLY FACTOR 2"/>
    <property type="match status" value="1"/>
</dbReference>
<evidence type="ECO:0000256" key="2">
    <source>
        <dbReference type="SAM" id="MobiDB-lite"/>
    </source>
</evidence>
<keyword evidence="4" id="KW-1185">Reference proteome</keyword>
<evidence type="ECO:0000256" key="1">
    <source>
        <dbReference type="ARBA" id="ARBA00007355"/>
    </source>
</evidence>
<dbReference type="GO" id="GO:0032981">
    <property type="term" value="P:mitochondrial respiratory chain complex I assembly"/>
    <property type="evidence" value="ECO:0007669"/>
    <property type="project" value="TreeGrafter"/>
</dbReference>
<accession>A0A8H4W0G3</accession>
<dbReference type="EMBL" id="JAAMPI010001009">
    <property type="protein sequence ID" value="KAF4627210.1"/>
    <property type="molecule type" value="Genomic_DNA"/>
</dbReference>
<reference evidence="3 4" key="1">
    <citation type="submission" date="2020-03" db="EMBL/GenBank/DDBJ databases">
        <title>Draft Genome Sequence of Cudoniella acicularis.</title>
        <authorList>
            <person name="Buettner E."/>
            <person name="Kellner H."/>
        </authorList>
    </citation>
    <scope>NUCLEOTIDE SEQUENCE [LARGE SCALE GENOMIC DNA]</scope>
    <source>
        <strain evidence="3 4">DSM 108380</strain>
    </source>
</reference>
<dbReference type="Proteomes" id="UP000566819">
    <property type="component" value="Unassembled WGS sequence"/>
</dbReference>
<dbReference type="InterPro" id="IPR007763">
    <property type="entry name" value="NDUFA12"/>
</dbReference>
<evidence type="ECO:0008006" key="5">
    <source>
        <dbReference type="Google" id="ProtNLM"/>
    </source>
</evidence>
<dbReference type="GO" id="GO:0005739">
    <property type="term" value="C:mitochondrion"/>
    <property type="evidence" value="ECO:0007669"/>
    <property type="project" value="TreeGrafter"/>
</dbReference>
<name>A0A8H4W0G3_9HELO</name>
<sequence length="239" mass="27538">MSSSAARPIKKAWYKWKTQRWVPWRKRFLVGLDLQGNTFWEFRDTLNSHQHRMRRIIQYPSATQYSEIKISPQWHQWLRHTRRDPPSLTEQSQDLVRQRNLKVLAAAADARWAAKPSVLDAPGAVRGQPLSALRTGLSPNNLESNYNKSILNGDQGELIDMSSGTQRPTNSSQGKPEVANSMQVPDGIRHRFNERPVQEKEAKQVAEKEKTDPWKQDRGGPSEQWQPKSWEGNIAPARR</sequence>
<dbReference type="GO" id="GO:0045271">
    <property type="term" value="C:respiratory chain complex I"/>
    <property type="evidence" value="ECO:0007669"/>
    <property type="project" value="InterPro"/>
</dbReference>
<evidence type="ECO:0000313" key="3">
    <source>
        <dbReference type="EMBL" id="KAF4627210.1"/>
    </source>
</evidence>
<feature type="compositionally biased region" description="Polar residues" evidence="2">
    <location>
        <begin position="162"/>
        <end position="174"/>
    </location>
</feature>
<feature type="region of interest" description="Disordered" evidence="2">
    <location>
        <begin position="155"/>
        <end position="239"/>
    </location>
</feature>
<dbReference type="OrthoDB" id="10255576at2759"/>
<dbReference type="AlphaFoldDB" id="A0A8H4W0G3"/>
<dbReference type="PANTHER" id="PTHR32470">
    <property type="entry name" value="ADH DEHYDROGENASE [UBIQUINONE] 1 ALPHA SUBCOMPLEX ASSEMBLY FACTOR 2"/>
    <property type="match status" value="1"/>
</dbReference>
<gene>
    <name evidence="3" type="ORF">G7Y89_g10946</name>
</gene>
<comment type="caution">
    <text evidence="3">The sequence shown here is derived from an EMBL/GenBank/DDBJ whole genome shotgun (WGS) entry which is preliminary data.</text>
</comment>
<proteinExistence type="inferred from homology"/>
<protein>
    <recommendedName>
        <fullName evidence="5">NADH dehydrogenase [ubiquinone] 1 alpha subcomplex subunit</fullName>
    </recommendedName>
</protein>
<dbReference type="Pfam" id="PF05071">
    <property type="entry name" value="NDUFA12"/>
    <property type="match status" value="1"/>
</dbReference>
<dbReference type="InterPro" id="IPR052618">
    <property type="entry name" value="ComplexI_NDUFA12"/>
</dbReference>
<comment type="similarity">
    <text evidence="1">Belongs to the complex I NDUFA12 subunit family.</text>
</comment>